<comment type="subcellular location">
    <subcellularLocation>
        <location evidence="1">Membrane</location>
        <topology evidence="1">Multi-pass membrane protein</topology>
    </subcellularLocation>
</comment>
<reference evidence="9 10" key="1">
    <citation type="journal article" date="2016" name="Sci. Rep.">
        <title>Peltaster fructicola genome reveals evolution from an invasive phytopathogen to an ectophytic parasite.</title>
        <authorList>
            <person name="Xu C."/>
            <person name="Chen H."/>
            <person name="Gleason M.L."/>
            <person name="Xu J.R."/>
            <person name="Liu H."/>
            <person name="Zhang R."/>
            <person name="Sun G."/>
        </authorList>
    </citation>
    <scope>NUCLEOTIDE SEQUENCE [LARGE SCALE GENOMIC DNA]</scope>
    <source>
        <strain evidence="9 10">LNHT1506</strain>
    </source>
</reference>
<proteinExistence type="inferred from homology"/>
<keyword evidence="3 7" id="KW-1133">Transmembrane helix</keyword>
<dbReference type="Pfam" id="PF20684">
    <property type="entry name" value="Fung_rhodopsin"/>
    <property type="match status" value="1"/>
</dbReference>
<feature type="transmembrane region" description="Helical" evidence="7">
    <location>
        <begin position="201"/>
        <end position="223"/>
    </location>
</feature>
<feature type="region of interest" description="Disordered" evidence="6">
    <location>
        <begin position="382"/>
        <end position="407"/>
    </location>
</feature>
<feature type="transmembrane region" description="Helical" evidence="7">
    <location>
        <begin position="6"/>
        <end position="23"/>
    </location>
</feature>
<protein>
    <recommendedName>
        <fullName evidence="8">Rhodopsin domain-containing protein</fullName>
    </recommendedName>
</protein>
<evidence type="ECO:0000256" key="6">
    <source>
        <dbReference type="SAM" id="MobiDB-lite"/>
    </source>
</evidence>
<dbReference type="InterPro" id="IPR052337">
    <property type="entry name" value="SAT4-like"/>
</dbReference>
<gene>
    <name evidence="9" type="ORF">AMS68_003463</name>
</gene>
<evidence type="ECO:0000256" key="5">
    <source>
        <dbReference type="ARBA" id="ARBA00038359"/>
    </source>
</evidence>
<dbReference type="EMBL" id="CP051140">
    <property type="protein sequence ID" value="QIW97945.1"/>
    <property type="molecule type" value="Genomic_DNA"/>
</dbReference>
<evidence type="ECO:0000256" key="3">
    <source>
        <dbReference type="ARBA" id="ARBA00022989"/>
    </source>
</evidence>
<name>A0A6H0XTE8_9PEZI</name>
<keyword evidence="4 7" id="KW-0472">Membrane</keyword>
<dbReference type="PANTHER" id="PTHR33048">
    <property type="entry name" value="PTH11-LIKE INTEGRAL MEMBRANE PROTEIN (AFU_ORTHOLOGUE AFUA_5G11245)"/>
    <property type="match status" value="1"/>
</dbReference>
<keyword evidence="10" id="KW-1185">Reference proteome</keyword>
<sequence>MDSKSGSVWAVAIVFTILTWITVPLRIYVRANQLGKFGVDDRLVIIAQIFFTAYLACQIGGVVYGTGRHLAVLDLRDAETALRFWYFCEIWYSLSSTFVKLAICFSLRRVTTKRTHLIIIYALIVWSIALGLSFFLGVIFQCNPTSDWWSLDPNQKRCLPSHIITSLIYTVSASNVACDWTLGIFPFFIVKDLTIPLQQKIMVASILAFGALASTATIVRMFYLHTLDQVYYGRDGDFLCKHFQTLVIPDAHACTDDTAEVAIWTTVEGGVAITAISLATLRPLVSRVLWFLRSNGSASFGRVYASSYATDDSRTHIPLSVNGAPIIGDTLHPDDMLSATQFNRTKPLSNRHGEVRFAKDKTSPPPSILVQGTSFNTTKALTSSQVTLEDDESYKAGSSTVRRHGPT</sequence>
<organism evidence="9 10">
    <name type="scientific">Peltaster fructicola</name>
    <dbReference type="NCBI Taxonomy" id="286661"/>
    <lineage>
        <taxon>Eukaryota</taxon>
        <taxon>Fungi</taxon>
        <taxon>Dikarya</taxon>
        <taxon>Ascomycota</taxon>
        <taxon>Pezizomycotina</taxon>
        <taxon>Dothideomycetes</taxon>
        <taxon>Dothideomycetes incertae sedis</taxon>
        <taxon>Peltaster</taxon>
    </lineage>
</organism>
<feature type="transmembrane region" description="Helical" evidence="7">
    <location>
        <begin position="160"/>
        <end position="189"/>
    </location>
</feature>
<dbReference type="Proteomes" id="UP000503462">
    <property type="component" value="Chromosome 2"/>
</dbReference>
<feature type="transmembrane region" description="Helical" evidence="7">
    <location>
        <begin position="117"/>
        <end position="140"/>
    </location>
</feature>
<feature type="domain" description="Rhodopsin" evidence="8">
    <location>
        <begin position="25"/>
        <end position="287"/>
    </location>
</feature>
<keyword evidence="2 7" id="KW-0812">Transmembrane</keyword>
<evidence type="ECO:0000256" key="4">
    <source>
        <dbReference type="ARBA" id="ARBA00023136"/>
    </source>
</evidence>
<evidence type="ECO:0000259" key="8">
    <source>
        <dbReference type="Pfam" id="PF20684"/>
    </source>
</evidence>
<dbReference type="AlphaFoldDB" id="A0A6H0XTE8"/>
<comment type="similarity">
    <text evidence="5">Belongs to the SAT4 family.</text>
</comment>
<evidence type="ECO:0000313" key="10">
    <source>
        <dbReference type="Proteomes" id="UP000503462"/>
    </source>
</evidence>
<evidence type="ECO:0000256" key="7">
    <source>
        <dbReference type="SAM" id="Phobius"/>
    </source>
</evidence>
<dbReference type="OrthoDB" id="3923077at2759"/>
<evidence type="ECO:0000256" key="2">
    <source>
        <dbReference type="ARBA" id="ARBA00022692"/>
    </source>
</evidence>
<evidence type="ECO:0000256" key="1">
    <source>
        <dbReference type="ARBA" id="ARBA00004141"/>
    </source>
</evidence>
<dbReference type="GO" id="GO:0016020">
    <property type="term" value="C:membrane"/>
    <property type="evidence" value="ECO:0007669"/>
    <property type="project" value="UniProtKB-SubCell"/>
</dbReference>
<dbReference type="InterPro" id="IPR049326">
    <property type="entry name" value="Rhodopsin_dom_fungi"/>
</dbReference>
<accession>A0A6H0XTE8</accession>
<feature type="transmembrane region" description="Helical" evidence="7">
    <location>
        <begin position="43"/>
        <end position="64"/>
    </location>
</feature>
<evidence type="ECO:0000313" key="9">
    <source>
        <dbReference type="EMBL" id="QIW97945.1"/>
    </source>
</evidence>
<dbReference type="PANTHER" id="PTHR33048:SF96">
    <property type="entry name" value="INTEGRAL MEMBRANE PROTEIN"/>
    <property type="match status" value="1"/>
</dbReference>